<dbReference type="RefSeq" id="WP_119297809.1">
    <property type="nucleotide sequence ID" value="NZ_BHGK01000001.1"/>
</dbReference>
<proteinExistence type="predicted"/>
<protein>
    <recommendedName>
        <fullName evidence="3">DUF4299 domain-containing protein</fullName>
    </recommendedName>
</protein>
<reference evidence="2" key="1">
    <citation type="submission" date="2018-09" db="EMBL/GenBank/DDBJ databases">
        <title>Draft Genome Sequence of Mediterraneibacter sp. KCTC 15684.</title>
        <authorList>
            <person name="Kim J.S."/>
            <person name="Han K.I."/>
            <person name="Suh M.K."/>
            <person name="Lee K.C."/>
            <person name="Eom M.K."/>
            <person name="Lee J.H."/>
            <person name="Park S.H."/>
            <person name="Kang S.W."/>
            <person name="Park J.E."/>
            <person name="Oh B.S."/>
            <person name="Yu S.Y."/>
            <person name="Choi S.H."/>
            <person name="Lee D.H."/>
            <person name="Yoon H."/>
            <person name="Kim B."/>
            <person name="Yang S.J."/>
            <person name="Lee J.S."/>
        </authorList>
    </citation>
    <scope>NUCLEOTIDE SEQUENCE [LARGE SCALE GENOMIC DNA]</scope>
    <source>
        <strain evidence="2">KCTC 15684</strain>
    </source>
</reference>
<dbReference type="AlphaFoldDB" id="A0A391PAP0"/>
<sequence length="298" mass="34051">MSIDIRITQKGLRKKTLPLEVITGGTLVYGSGDGTKFEEGNLEGEEILLYHPQHVSRGFSITWNPEEKTFVDLRAVNPDSEEGLQDFFDTIARISEYWKCEIEMDGEIIKAEELKSRIPEIQEFNRGVLGDICTDILTGEKSALTLFSVMFPLTLGKKEAELFGEDPENIKMDAFADWLHERQTMDAYFARPQFYRTPNGILGGYAVTEGCRTIFPVKAQVPFGMEDPETGKALKCDQFEVFFYSTTMEKMIGKCNFDEFARKVSSQAERFDGDKFLFEGIPLETLREWVEESNKHKH</sequence>
<evidence type="ECO:0000313" key="2">
    <source>
        <dbReference type="Proteomes" id="UP000265643"/>
    </source>
</evidence>
<accession>A0A391PAP0</accession>
<dbReference type="Pfam" id="PF14132">
    <property type="entry name" value="DUF4299"/>
    <property type="match status" value="1"/>
</dbReference>
<dbReference type="Proteomes" id="UP000265643">
    <property type="component" value="Unassembled WGS sequence"/>
</dbReference>
<evidence type="ECO:0008006" key="3">
    <source>
        <dbReference type="Google" id="ProtNLM"/>
    </source>
</evidence>
<keyword evidence="2" id="KW-1185">Reference proteome</keyword>
<comment type="caution">
    <text evidence="1">The sequence shown here is derived from an EMBL/GenBank/DDBJ whole genome shotgun (WGS) entry which is preliminary data.</text>
</comment>
<organism evidence="1 2">
    <name type="scientific">Mediterraneibacter butyricigenes</name>
    <dbReference type="NCBI Taxonomy" id="2316025"/>
    <lineage>
        <taxon>Bacteria</taxon>
        <taxon>Bacillati</taxon>
        <taxon>Bacillota</taxon>
        <taxon>Clostridia</taxon>
        <taxon>Lachnospirales</taxon>
        <taxon>Lachnospiraceae</taxon>
        <taxon>Mediterraneibacter</taxon>
    </lineage>
</organism>
<dbReference type="EMBL" id="BHGK01000001">
    <property type="protein sequence ID" value="GCA66723.1"/>
    <property type="molecule type" value="Genomic_DNA"/>
</dbReference>
<dbReference type="InterPro" id="IPR025387">
    <property type="entry name" value="DUF4299"/>
</dbReference>
<gene>
    <name evidence="1" type="ORF">KGMB01110_11590</name>
</gene>
<name>A0A391PAP0_9FIRM</name>
<evidence type="ECO:0000313" key="1">
    <source>
        <dbReference type="EMBL" id="GCA66723.1"/>
    </source>
</evidence>